<dbReference type="AlphaFoldDB" id="A0A0X3BHS4"/>
<reference evidence="1 2" key="1">
    <citation type="submission" date="2016-01" db="EMBL/GenBank/DDBJ databases">
        <authorList>
            <person name="Manzoor S."/>
        </authorList>
    </citation>
    <scope>NUCLEOTIDE SEQUENCE [LARGE SCALE GENOMIC DNA]</scope>
    <source>
        <strain evidence="1">Methanoculleus sp MAB1</strain>
    </source>
</reference>
<sequence length="59" mass="6549">MNPSRVLLPRQIRPGCVVLLSLQIRDDRLWVPVPDQPPCCPALGPVAPIDHERSIRSVA</sequence>
<name>A0A0X3BHS4_9EURY</name>
<evidence type="ECO:0000313" key="2">
    <source>
        <dbReference type="Proteomes" id="UP000069850"/>
    </source>
</evidence>
<dbReference type="KEGG" id="mema:MMAB1_0471"/>
<dbReference type="GeneID" id="43321663"/>
<evidence type="ECO:0000313" key="1">
    <source>
        <dbReference type="EMBL" id="CVK31688.1"/>
    </source>
</evidence>
<dbReference type="Proteomes" id="UP000069850">
    <property type="component" value="Chromosome 1"/>
</dbReference>
<dbReference type="EMBL" id="LT158599">
    <property type="protein sequence ID" value="CVK31688.1"/>
    <property type="molecule type" value="Genomic_DNA"/>
</dbReference>
<accession>A0A0X3BHS4</accession>
<dbReference type="RefSeq" id="WP_157203613.1">
    <property type="nucleotide sequence ID" value="NZ_LT158599.1"/>
</dbReference>
<organism evidence="1 2">
    <name type="scientific">Methanoculleus bourgensis</name>
    <dbReference type="NCBI Taxonomy" id="83986"/>
    <lineage>
        <taxon>Archaea</taxon>
        <taxon>Methanobacteriati</taxon>
        <taxon>Methanobacteriota</taxon>
        <taxon>Stenosarchaea group</taxon>
        <taxon>Methanomicrobia</taxon>
        <taxon>Methanomicrobiales</taxon>
        <taxon>Methanomicrobiaceae</taxon>
        <taxon>Methanoculleus</taxon>
    </lineage>
</organism>
<protein>
    <submittedName>
        <fullName evidence="1">Uncharacterized protein</fullName>
    </submittedName>
</protein>
<proteinExistence type="predicted"/>
<gene>
    <name evidence="1" type="ORF">MMAB1_0471</name>
</gene>